<dbReference type="EMBL" id="CM000842">
    <property type="protein sequence ID" value="KRH38129.1"/>
    <property type="molecule type" value="Genomic_DNA"/>
</dbReference>
<dbReference type="PANTHER" id="PTHR34676">
    <property type="entry name" value="DUF4219 DOMAIN-CONTAINING PROTEIN-RELATED"/>
    <property type="match status" value="1"/>
</dbReference>
<accession>A0A0R0I6Z3</accession>
<dbReference type="Pfam" id="PF14223">
    <property type="entry name" value="Retrotran_gag_2"/>
    <property type="match status" value="1"/>
</dbReference>
<gene>
    <name evidence="1" type="ORF">GLYMA_09G112800</name>
</gene>
<dbReference type="PANTHER" id="PTHR34676:SF27">
    <property type="entry name" value="ASPARTYL-TRNA SYNTHETASE"/>
    <property type="match status" value="1"/>
</dbReference>
<dbReference type="InParanoid" id="A0A0R0I6Z3"/>
<reference evidence="2" key="2">
    <citation type="submission" date="2018-02" db="UniProtKB">
        <authorList>
            <consortium name="EnsemblPlants"/>
        </authorList>
    </citation>
    <scope>IDENTIFICATION</scope>
    <source>
        <strain evidence="2">Williams 82</strain>
    </source>
</reference>
<sequence>MVDNHSQFIIERASLSRLQGFVGEDYLYWKDIMEMYINIDYEGIKDVRLRKAVSMTKLYESFTVKDEESMNDMFGRLKVLLNNLEALGQTYSKAQINRKVLESFPKVWEPKTTTTQEARDLENLAWDELLGIQRVHKVHLQNREHFQKKNFVALNFEETHFRREEKKSLSKALKVQMQETDGSDNSNASTDDEVILMSKKFKQMMKKKRKF</sequence>
<proteinExistence type="predicted"/>
<dbReference type="AlphaFoldDB" id="A0A0R0I6Z3"/>
<dbReference type="OMA" id="EETHFRR"/>
<reference evidence="1 2" key="1">
    <citation type="journal article" date="2010" name="Nature">
        <title>Genome sequence of the palaeopolyploid soybean.</title>
        <authorList>
            <person name="Schmutz J."/>
            <person name="Cannon S.B."/>
            <person name="Schlueter J."/>
            <person name="Ma J."/>
            <person name="Mitros T."/>
            <person name="Nelson W."/>
            <person name="Hyten D.L."/>
            <person name="Song Q."/>
            <person name="Thelen J.J."/>
            <person name="Cheng J."/>
            <person name="Xu D."/>
            <person name="Hellsten U."/>
            <person name="May G.D."/>
            <person name="Yu Y."/>
            <person name="Sakurai T."/>
            <person name="Umezawa T."/>
            <person name="Bhattacharyya M.K."/>
            <person name="Sandhu D."/>
            <person name="Valliyodan B."/>
            <person name="Lindquist E."/>
            <person name="Peto M."/>
            <person name="Grant D."/>
            <person name="Shu S."/>
            <person name="Goodstein D."/>
            <person name="Barry K."/>
            <person name="Futrell-Griggs M."/>
            <person name="Abernathy B."/>
            <person name="Du J."/>
            <person name="Tian Z."/>
            <person name="Zhu L."/>
            <person name="Gill N."/>
            <person name="Joshi T."/>
            <person name="Libault M."/>
            <person name="Sethuraman A."/>
            <person name="Zhang X.-C."/>
            <person name="Shinozaki K."/>
            <person name="Nguyen H.T."/>
            <person name="Wing R.A."/>
            <person name="Cregan P."/>
            <person name="Specht J."/>
            <person name="Grimwood J."/>
            <person name="Rokhsar D."/>
            <person name="Stacey G."/>
            <person name="Shoemaker R.C."/>
            <person name="Jackson S.A."/>
        </authorList>
    </citation>
    <scope>NUCLEOTIDE SEQUENCE</scope>
    <source>
        <strain evidence="2">cv. Williams 82</strain>
        <tissue evidence="1">Callus</tissue>
    </source>
</reference>
<organism evidence="1">
    <name type="scientific">Glycine max</name>
    <name type="common">Soybean</name>
    <name type="synonym">Glycine hispida</name>
    <dbReference type="NCBI Taxonomy" id="3847"/>
    <lineage>
        <taxon>Eukaryota</taxon>
        <taxon>Viridiplantae</taxon>
        <taxon>Streptophyta</taxon>
        <taxon>Embryophyta</taxon>
        <taxon>Tracheophyta</taxon>
        <taxon>Spermatophyta</taxon>
        <taxon>Magnoliopsida</taxon>
        <taxon>eudicotyledons</taxon>
        <taxon>Gunneridae</taxon>
        <taxon>Pentapetalae</taxon>
        <taxon>rosids</taxon>
        <taxon>fabids</taxon>
        <taxon>Fabales</taxon>
        <taxon>Fabaceae</taxon>
        <taxon>Papilionoideae</taxon>
        <taxon>50 kb inversion clade</taxon>
        <taxon>NPAAA clade</taxon>
        <taxon>indigoferoid/millettioid clade</taxon>
        <taxon>Phaseoleae</taxon>
        <taxon>Glycine</taxon>
        <taxon>Glycine subgen. Soja</taxon>
    </lineage>
</organism>
<reference evidence="1" key="3">
    <citation type="submission" date="2018-07" db="EMBL/GenBank/DDBJ databases">
        <title>WGS assembly of Glycine max.</title>
        <authorList>
            <person name="Schmutz J."/>
            <person name="Cannon S."/>
            <person name="Schlueter J."/>
            <person name="Ma J."/>
            <person name="Mitros T."/>
            <person name="Nelson W."/>
            <person name="Hyten D."/>
            <person name="Song Q."/>
            <person name="Thelen J."/>
            <person name="Cheng J."/>
            <person name="Xu D."/>
            <person name="Hellsten U."/>
            <person name="May G."/>
            <person name="Yu Y."/>
            <person name="Sakurai T."/>
            <person name="Umezawa T."/>
            <person name="Bhattacharyya M."/>
            <person name="Sandhu D."/>
            <person name="Valliyodan B."/>
            <person name="Lindquist E."/>
            <person name="Peto M."/>
            <person name="Grant D."/>
            <person name="Shu S."/>
            <person name="Goodstein D."/>
            <person name="Barry K."/>
            <person name="Futrell-Griggs M."/>
            <person name="Abernathy B."/>
            <person name="Du J."/>
            <person name="Tian Z."/>
            <person name="Zhu L."/>
            <person name="Gill N."/>
            <person name="Joshi T."/>
            <person name="Libault M."/>
            <person name="Sethuraman A."/>
            <person name="Zhang X."/>
            <person name="Shinozaki K."/>
            <person name="Nguyen H."/>
            <person name="Wing R."/>
            <person name="Cregan P."/>
            <person name="Specht J."/>
            <person name="Grimwood J."/>
            <person name="Rokhsar D."/>
            <person name="Stacey G."/>
            <person name="Shoemaker R."/>
            <person name="Jackson S."/>
        </authorList>
    </citation>
    <scope>NUCLEOTIDE SEQUENCE</scope>
    <source>
        <tissue evidence="1">Callus</tissue>
    </source>
</reference>
<evidence type="ECO:0000313" key="3">
    <source>
        <dbReference type="Proteomes" id="UP000008827"/>
    </source>
</evidence>
<dbReference type="EnsemblPlants" id="KRH38129">
    <property type="protein sequence ID" value="KRH38129"/>
    <property type="gene ID" value="GLYMA_09G112800"/>
</dbReference>
<evidence type="ECO:0000313" key="1">
    <source>
        <dbReference type="EMBL" id="KRH38129.1"/>
    </source>
</evidence>
<keyword evidence="3" id="KW-1185">Reference proteome</keyword>
<evidence type="ECO:0000313" key="2">
    <source>
        <dbReference type="EnsemblPlants" id="KRH38129"/>
    </source>
</evidence>
<dbReference type="Gramene" id="KRH38129">
    <property type="protein sequence ID" value="KRH38129"/>
    <property type="gene ID" value="GLYMA_09G112800"/>
</dbReference>
<dbReference type="Proteomes" id="UP000008827">
    <property type="component" value="Chromosome 9"/>
</dbReference>
<name>A0A0R0I6Z3_SOYBN</name>
<protein>
    <submittedName>
        <fullName evidence="1 2">Uncharacterized protein</fullName>
    </submittedName>
</protein>